<evidence type="ECO:0000256" key="3">
    <source>
        <dbReference type="ARBA" id="ARBA00022679"/>
    </source>
</evidence>
<dbReference type="PIRSF" id="PIRSF029256">
    <property type="entry name" value="SpoU_TrmH_prd"/>
    <property type="match status" value="1"/>
</dbReference>
<protein>
    <recommendedName>
        <fullName evidence="6">tRNA (cytidine(34)-2'-O)-methyltransferase</fullName>
        <ecNumber evidence="6">2.1.1.207</ecNumber>
    </recommendedName>
    <alternativeName>
        <fullName evidence="6">tRNA (cytidine/uridine-2'-O-)-methyltransferase TrmL</fullName>
    </alternativeName>
</protein>
<dbReference type="GO" id="GO:0003723">
    <property type="term" value="F:RNA binding"/>
    <property type="evidence" value="ECO:0007669"/>
    <property type="project" value="InterPro"/>
</dbReference>
<keyword evidence="10" id="KW-1185">Reference proteome</keyword>
<evidence type="ECO:0000256" key="7">
    <source>
        <dbReference type="PIRSR" id="PIRSR029256-1"/>
    </source>
</evidence>
<feature type="domain" description="tRNA/rRNA methyltransferase SpoU type" evidence="8">
    <location>
        <begin position="2"/>
        <end position="139"/>
    </location>
</feature>
<comment type="catalytic activity">
    <reaction evidence="6">
        <text>5-carboxymethylaminomethyluridine(34) in tRNA(Leu) + S-adenosyl-L-methionine = 5-carboxymethylaminomethyl-2'-O-methyluridine(34) in tRNA(Leu) + S-adenosyl-L-homocysteine + H(+)</text>
        <dbReference type="Rhea" id="RHEA:43088"/>
        <dbReference type="Rhea" id="RHEA-COMP:10333"/>
        <dbReference type="Rhea" id="RHEA-COMP:10334"/>
        <dbReference type="ChEBI" id="CHEBI:15378"/>
        <dbReference type="ChEBI" id="CHEBI:57856"/>
        <dbReference type="ChEBI" id="CHEBI:59789"/>
        <dbReference type="ChEBI" id="CHEBI:74508"/>
        <dbReference type="ChEBI" id="CHEBI:74511"/>
        <dbReference type="EC" id="2.1.1.207"/>
    </reaction>
</comment>
<dbReference type="GO" id="GO:0008175">
    <property type="term" value="F:tRNA methyltransferase activity"/>
    <property type="evidence" value="ECO:0007669"/>
    <property type="project" value="UniProtKB-UniRule"/>
</dbReference>
<feature type="binding site" evidence="6 7">
    <location>
        <position position="78"/>
    </location>
    <ligand>
        <name>S-adenosyl-L-methionine</name>
        <dbReference type="ChEBI" id="CHEBI:59789"/>
    </ligand>
</feature>
<comment type="subcellular location">
    <subcellularLocation>
        <location evidence="6">Cytoplasm</location>
    </subcellularLocation>
</comment>
<keyword evidence="3 6" id="KW-0808">Transferase</keyword>
<dbReference type="InterPro" id="IPR016914">
    <property type="entry name" value="TrmL"/>
</dbReference>
<keyword evidence="4 6" id="KW-0949">S-adenosyl-L-methionine</keyword>
<dbReference type="HAMAP" id="MF_01885">
    <property type="entry name" value="tRNA_methyltr_TrmL"/>
    <property type="match status" value="1"/>
</dbReference>
<reference evidence="9 10" key="1">
    <citation type="submission" date="2019-09" db="EMBL/GenBank/DDBJ databases">
        <title>Parvibaculum sedimenti sp. nov., isolated from sediment.</title>
        <authorList>
            <person name="Wang Y."/>
        </authorList>
    </citation>
    <scope>NUCLEOTIDE SEQUENCE [LARGE SCALE GENOMIC DNA]</scope>
    <source>
        <strain evidence="9 10">HXT-9</strain>
    </source>
</reference>
<sequence>MRLALFEPDIAQNTGTLLRLGACLGVGLDIIEPCGFPWGASAFKRAGMDYVPLADVVRHDSWEDFLSARPSTGRLILLTTRSAEPYTGFEYRRDDTLLLGRETAGVPAHVHERADARVTIPMLPPARSLNVAIAAAMVLGEGLRQTAGFPPVTSAPETDGGGI</sequence>
<dbReference type="InterPro" id="IPR001537">
    <property type="entry name" value="SpoU_MeTrfase"/>
</dbReference>
<evidence type="ECO:0000313" key="10">
    <source>
        <dbReference type="Proteomes" id="UP000468901"/>
    </source>
</evidence>
<keyword evidence="5 6" id="KW-0819">tRNA processing</keyword>
<evidence type="ECO:0000256" key="2">
    <source>
        <dbReference type="ARBA" id="ARBA00022603"/>
    </source>
</evidence>
<feature type="binding site" evidence="6 7">
    <location>
        <position position="128"/>
    </location>
    <ligand>
        <name>S-adenosyl-L-methionine</name>
        <dbReference type="ChEBI" id="CHEBI:59789"/>
    </ligand>
</feature>
<dbReference type="SUPFAM" id="SSF75217">
    <property type="entry name" value="alpha/beta knot"/>
    <property type="match status" value="1"/>
</dbReference>
<dbReference type="Gene3D" id="3.40.1280.10">
    <property type="match status" value="1"/>
</dbReference>
<dbReference type="EC" id="2.1.1.207" evidence="6"/>
<dbReference type="CDD" id="cd18094">
    <property type="entry name" value="SpoU-like_TrmL"/>
    <property type="match status" value="1"/>
</dbReference>
<evidence type="ECO:0000259" key="8">
    <source>
        <dbReference type="Pfam" id="PF00588"/>
    </source>
</evidence>
<feature type="binding site" evidence="6 7">
    <location>
        <position position="100"/>
    </location>
    <ligand>
        <name>S-adenosyl-L-methionine</name>
        <dbReference type="ChEBI" id="CHEBI:59789"/>
    </ligand>
</feature>
<evidence type="ECO:0000256" key="1">
    <source>
        <dbReference type="ARBA" id="ARBA00022490"/>
    </source>
</evidence>
<comment type="caution">
    <text evidence="9">The sequence shown here is derived from an EMBL/GenBank/DDBJ whole genome shotgun (WGS) entry which is preliminary data.</text>
</comment>
<dbReference type="PANTHER" id="PTHR42971">
    <property type="entry name" value="TRNA (CYTIDINE(34)-2'-O)-METHYLTRANSFERASE"/>
    <property type="match status" value="1"/>
</dbReference>
<dbReference type="InterPro" id="IPR029026">
    <property type="entry name" value="tRNA_m1G_MTases_N"/>
</dbReference>
<dbReference type="Proteomes" id="UP000468901">
    <property type="component" value="Unassembled WGS sequence"/>
</dbReference>
<proteinExistence type="inferred from homology"/>
<dbReference type="GO" id="GO:0005737">
    <property type="term" value="C:cytoplasm"/>
    <property type="evidence" value="ECO:0007669"/>
    <property type="project" value="UniProtKB-SubCell"/>
</dbReference>
<accession>A0A6N6VI91</accession>
<comment type="similarity">
    <text evidence="6">Belongs to the class IV-like SAM-binding methyltransferase superfamily. RNA methyltransferase TrmH family. TrmL subfamily.</text>
</comment>
<feature type="binding site" evidence="6 7">
    <location>
        <position position="120"/>
    </location>
    <ligand>
        <name>S-adenosyl-L-methionine</name>
        <dbReference type="ChEBI" id="CHEBI:59789"/>
    </ligand>
</feature>
<dbReference type="PANTHER" id="PTHR42971:SF1">
    <property type="entry name" value="TRNA (CYTIDINE(34)-2'-O)-METHYLTRANSFERASE"/>
    <property type="match status" value="1"/>
</dbReference>
<evidence type="ECO:0000313" key="9">
    <source>
        <dbReference type="EMBL" id="KAB7739466.1"/>
    </source>
</evidence>
<name>A0A6N6VI91_9HYPH</name>
<dbReference type="InterPro" id="IPR029028">
    <property type="entry name" value="Alpha/beta_knot_MTases"/>
</dbReference>
<keyword evidence="2 6" id="KW-0489">Methyltransferase</keyword>
<keyword evidence="1 6" id="KW-0963">Cytoplasm</keyword>
<comment type="subunit">
    <text evidence="6">Homodimer.</text>
</comment>
<evidence type="ECO:0000256" key="4">
    <source>
        <dbReference type="ARBA" id="ARBA00022691"/>
    </source>
</evidence>
<dbReference type="EMBL" id="WESC01000010">
    <property type="protein sequence ID" value="KAB7739466.1"/>
    <property type="molecule type" value="Genomic_DNA"/>
</dbReference>
<gene>
    <name evidence="6" type="primary">trmL</name>
    <name evidence="9" type="ORF">F2P47_12150</name>
</gene>
<dbReference type="AlphaFoldDB" id="A0A6N6VI91"/>
<dbReference type="GO" id="GO:0008757">
    <property type="term" value="F:S-adenosylmethionine-dependent methyltransferase activity"/>
    <property type="evidence" value="ECO:0007669"/>
    <property type="project" value="UniProtKB-UniRule"/>
</dbReference>
<dbReference type="GO" id="GO:0002130">
    <property type="term" value="P:wobble position ribose methylation"/>
    <property type="evidence" value="ECO:0007669"/>
    <property type="project" value="TreeGrafter"/>
</dbReference>
<comment type="catalytic activity">
    <reaction evidence="6">
        <text>cytidine(34) in tRNA + S-adenosyl-L-methionine = 2'-O-methylcytidine(34) in tRNA + S-adenosyl-L-homocysteine + H(+)</text>
        <dbReference type="Rhea" id="RHEA:43084"/>
        <dbReference type="Rhea" id="RHEA-COMP:10331"/>
        <dbReference type="Rhea" id="RHEA-COMP:10332"/>
        <dbReference type="ChEBI" id="CHEBI:15378"/>
        <dbReference type="ChEBI" id="CHEBI:57856"/>
        <dbReference type="ChEBI" id="CHEBI:59789"/>
        <dbReference type="ChEBI" id="CHEBI:74495"/>
        <dbReference type="ChEBI" id="CHEBI:82748"/>
        <dbReference type="EC" id="2.1.1.207"/>
    </reaction>
</comment>
<dbReference type="RefSeq" id="WP_152216638.1">
    <property type="nucleotide sequence ID" value="NZ_JBAQYD010000013.1"/>
</dbReference>
<evidence type="ECO:0000256" key="5">
    <source>
        <dbReference type="ARBA" id="ARBA00022694"/>
    </source>
</evidence>
<organism evidence="9 10">
    <name type="scientific">Parvibaculum sedimenti</name>
    <dbReference type="NCBI Taxonomy" id="2608632"/>
    <lineage>
        <taxon>Bacteria</taxon>
        <taxon>Pseudomonadati</taxon>
        <taxon>Pseudomonadota</taxon>
        <taxon>Alphaproteobacteria</taxon>
        <taxon>Hyphomicrobiales</taxon>
        <taxon>Parvibaculaceae</taxon>
        <taxon>Parvibaculum</taxon>
    </lineage>
</organism>
<comment type="function">
    <text evidence="6">Methylates the ribose at the nucleotide 34 wobble position in the two leucyl isoacceptors tRNA(Leu)(CmAA) and tRNA(Leu)(cmnm5UmAA). Catalyzes the methyl transfer from S-adenosyl-L-methionine to the 2'-OH of the wobble nucleotide.</text>
</comment>
<dbReference type="Pfam" id="PF00588">
    <property type="entry name" value="SpoU_methylase"/>
    <property type="match status" value="1"/>
</dbReference>
<evidence type="ECO:0000256" key="6">
    <source>
        <dbReference type="HAMAP-Rule" id="MF_01885"/>
    </source>
</evidence>